<dbReference type="Pfam" id="PF03798">
    <property type="entry name" value="TRAM_LAG1_CLN8"/>
    <property type="match status" value="1"/>
</dbReference>
<name>A0A0R0LYZ6_9MICR</name>
<accession>A0A0R0LYZ6</accession>
<keyword evidence="3 6" id="KW-0812">Transmembrane</keyword>
<dbReference type="AlphaFoldDB" id="A0A0R0LYZ6"/>
<reference evidence="10 11" key="1">
    <citation type="submission" date="2015-07" db="EMBL/GenBank/DDBJ databases">
        <title>The genome of Pseudoloma neurophilia, a relevant intracellular parasite of the zebrafish.</title>
        <authorList>
            <person name="Ndikumana S."/>
            <person name="Pelin A."/>
            <person name="Sanders J."/>
            <person name="Corradi N."/>
        </authorList>
    </citation>
    <scope>NUCLEOTIDE SEQUENCE [LARGE SCALE GENOMIC DNA]</scope>
    <source>
        <strain evidence="10 11">MK1</strain>
    </source>
</reference>
<evidence type="ECO:0000259" key="9">
    <source>
        <dbReference type="PROSITE" id="PS50922"/>
    </source>
</evidence>
<dbReference type="OrthoDB" id="537032at2759"/>
<feature type="transmembrane region" description="Helical" evidence="8">
    <location>
        <begin position="288"/>
        <end position="311"/>
    </location>
</feature>
<feature type="transmembrane region" description="Helical" evidence="8">
    <location>
        <begin position="249"/>
        <end position="282"/>
    </location>
</feature>
<comment type="similarity">
    <text evidence="2">Belongs to the sphingosine N-acyltransferase family.</text>
</comment>
<keyword evidence="11" id="KW-1185">Reference proteome</keyword>
<proteinExistence type="inferred from homology"/>
<feature type="transmembrane region" description="Helical" evidence="8">
    <location>
        <begin position="129"/>
        <end position="150"/>
    </location>
</feature>
<feature type="domain" description="TLC" evidence="9">
    <location>
        <begin position="120"/>
        <end position="319"/>
    </location>
</feature>
<protein>
    <recommendedName>
        <fullName evidence="9">TLC domain-containing protein</fullName>
    </recommendedName>
</protein>
<sequence length="337" mass="40404">MYSEWETRSFDSKINVLTDGSLFILGVAMMMALRQFSKKLVRTRYIQSRLIQNTLEEKQEKEKKPQNDSRVLKERVLNKSSNQDNKISEKATDTTKMRFQNRKTPNSPKTRHLNTEMINQKAYASMYRFLFYFVAVIIEILILKDENWIFTPFQYTLTWSDNKTPFKVRAMYIFEFSYYITGIWYLLIEKKMKDFNIMVVHHIATISLIFSSFYYNMFRYGITIMFLHDISDPLLEFAKINIYLKNTKIANLLFSVFGFVFLFMRVILFPSFIILPIIYYSFLYGCKLFFIFSLILSVLFILHILWARIIIKMAHKLFVKEELLQKDDREEIVDKSK</sequence>
<evidence type="ECO:0000256" key="1">
    <source>
        <dbReference type="ARBA" id="ARBA00004141"/>
    </source>
</evidence>
<feature type="transmembrane region" description="Helical" evidence="8">
    <location>
        <begin position="20"/>
        <end position="37"/>
    </location>
</feature>
<comment type="caution">
    <text evidence="10">The sequence shown here is derived from an EMBL/GenBank/DDBJ whole genome shotgun (WGS) entry which is preliminary data.</text>
</comment>
<dbReference type="GO" id="GO:0046513">
    <property type="term" value="P:ceramide biosynthetic process"/>
    <property type="evidence" value="ECO:0007669"/>
    <property type="project" value="InterPro"/>
</dbReference>
<feature type="compositionally biased region" description="Basic and acidic residues" evidence="7">
    <location>
        <begin position="86"/>
        <end position="96"/>
    </location>
</feature>
<evidence type="ECO:0000313" key="10">
    <source>
        <dbReference type="EMBL" id="KRH94521.1"/>
    </source>
</evidence>
<evidence type="ECO:0000256" key="4">
    <source>
        <dbReference type="ARBA" id="ARBA00022989"/>
    </source>
</evidence>
<gene>
    <name evidence="10" type="ORF">M153_2230006183</name>
</gene>
<evidence type="ECO:0000256" key="3">
    <source>
        <dbReference type="ARBA" id="ARBA00022692"/>
    </source>
</evidence>
<dbReference type="GO" id="GO:0016020">
    <property type="term" value="C:membrane"/>
    <property type="evidence" value="ECO:0007669"/>
    <property type="project" value="UniProtKB-SubCell"/>
</dbReference>
<feature type="region of interest" description="Disordered" evidence="7">
    <location>
        <begin position="80"/>
        <end position="111"/>
    </location>
</feature>
<dbReference type="EMBL" id="LGUB01000063">
    <property type="protein sequence ID" value="KRH94521.1"/>
    <property type="molecule type" value="Genomic_DNA"/>
</dbReference>
<dbReference type="InterPro" id="IPR016439">
    <property type="entry name" value="Lag1/Lac1-like"/>
</dbReference>
<dbReference type="PANTHER" id="PTHR12560">
    <property type="entry name" value="LONGEVITY ASSURANCE FACTOR 1 LAG1"/>
    <property type="match status" value="1"/>
</dbReference>
<dbReference type="SMART" id="SM00724">
    <property type="entry name" value="TLC"/>
    <property type="match status" value="1"/>
</dbReference>
<evidence type="ECO:0000256" key="6">
    <source>
        <dbReference type="PROSITE-ProRule" id="PRU00205"/>
    </source>
</evidence>
<dbReference type="GO" id="GO:0005783">
    <property type="term" value="C:endoplasmic reticulum"/>
    <property type="evidence" value="ECO:0007669"/>
    <property type="project" value="TreeGrafter"/>
</dbReference>
<feature type="transmembrane region" description="Helical" evidence="8">
    <location>
        <begin position="195"/>
        <end position="214"/>
    </location>
</feature>
<evidence type="ECO:0000256" key="2">
    <source>
        <dbReference type="ARBA" id="ARBA00009808"/>
    </source>
</evidence>
<comment type="subcellular location">
    <subcellularLocation>
        <location evidence="1">Membrane</location>
        <topology evidence="1">Multi-pass membrane protein</topology>
    </subcellularLocation>
</comment>
<dbReference type="PANTHER" id="PTHR12560:SF0">
    <property type="entry name" value="LD18904P"/>
    <property type="match status" value="1"/>
</dbReference>
<dbReference type="VEuPathDB" id="MicrosporidiaDB:M153_2230006183"/>
<feature type="transmembrane region" description="Helical" evidence="8">
    <location>
        <begin position="170"/>
        <end position="188"/>
    </location>
</feature>
<organism evidence="10 11">
    <name type="scientific">Pseudoloma neurophilia</name>
    <dbReference type="NCBI Taxonomy" id="146866"/>
    <lineage>
        <taxon>Eukaryota</taxon>
        <taxon>Fungi</taxon>
        <taxon>Fungi incertae sedis</taxon>
        <taxon>Microsporidia</taxon>
        <taxon>Pseudoloma</taxon>
    </lineage>
</organism>
<keyword evidence="4 8" id="KW-1133">Transmembrane helix</keyword>
<evidence type="ECO:0000256" key="8">
    <source>
        <dbReference type="SAM" id="Phobius"/>
    </source>
</evidence>
<dbReference type="GO" id="GO:0050291">
    <property type="term" value="F:sphingosine N-acyltransferase activity"/>
    <property type="evidence" value="ECO:0007669"/>
    <property type="project" value="InterPro"/>
</dbReference>
<dbReference type="PROSITE" id="PS50922">
    <property type="entry name" value="TLC"/>
    <property type="match status" value="1"/>
</dbReference>
<dbReference type="Proteomes" id="UP000051530">
    <property type="component" value="Unassembled WGS sequence"/>
</dbReference>
<evidence type="ECO:0000256" key="5">
    <source>
        <dbReference type="ARBA" id="ARBA00023136"/>
    </source>
</evidence>
<evidence type="ECO:0000313" key="11">
    <source>
        <dbReference type="Proteomes" id="UP000051530"/>
    </source>
</evidence>
<dbReference type="InterPro" id="IPR006634">
    <property type="entry name" value="TLC-dom"/>
</dbReference>
<evidence type="ECO:0000256" key="7">
    <source>
        <dbReference type="SAM" id="MobiDB-lite"/>
    </source>
</evidence>
<keyword evidence="5 6" id="KW-0472">Membrane</keyword>